<keyword evidence="1" id="KW-0812">Transmembrane</keyword>
<evidence type="ECO:0000313" key="4">
    <source>
        <dbReference type="Proteomes" id="UP001319180"/>
    </source>
</evidence>
<protein>
    <submittedName>
        <fullName evidence="3">Acyltransferase family protein</fullName>
    </submittedName>
</protein>
<feature type="transmembrane region" description="Helical" evidence="1">
    <location>
        <begin position="290"/>
        <end position="310"/>
    </location>
</feature>
<keyword evidence="3" id="KW-0808">Transferase</keyword>
<dbReference type="InterPro" id="IPR002656">
    <property type="entry name" value="Acyl_transf_3_dom"/>
</dbReference>
<evidence type="ECO:0000259" key="2">
    <source>
        <dbReference type="Pfam" id="PF01757"/>
    </source>
</evidence>
<dbReference type="AlphaFoldDB" id="A0AAP2D5Z7"/>
<keyword evidence="4" id="KW-1185">Reference proteome</keyword>
<sequence>MLPNSRRYDIDWIRVIAIGLLLIYHVAIAFQPWGIMLAFITSTTPWPELWLPMGMLNIWRIPLLFFVSGMGVYFALQNRTAGQLLLERTRRILVPFLTGIALIVPAHIYLWQRYNGFTQSYSPNPGHLWFLGNIFIYIVVLLPVVYNLQRHETGRIAGALRRLFSTPIGLLAMTGAFILEARLTDAHPYELYALTWHGFFLGMLAFFFGFCFVLSGEPFWKMLLRWRWAFLAIAITLFIVRLMVFNMQAPAYLLVPESHGWILSVFAFGHKYLNRPGNGLRYLSEVAYPIYILHMIFLSLGSFVIFPLGVPAPVQFVLLVLFTVAGCFAFYEGVVRRVGFVRPLFGLKYRNERRVTAERTLHNETPAVQKD</sequence>
<dbReference type="RefSeq" id="WP_254089229.1">
    <property type="nucleotide sequence ID" value="NZ_JAHESC010000005.1"/>
</dbReference>
<keyword evidence="3" id="KW-0012">Acyltransferase</keyword>
<feature type="transmembrane region" description="Helical" evidence="1">
    <location>
        <begin position="226"/>
        <end position="245"/>
    </location>
</feature>
<accession>A0AAP2D5Z7</accession>
<feature type="transmembrane region" description="Helical" evidence="1">
    <location>
        <begin position="316"/>
        <end position="335"/>
    </location>
</feature>
<keyword evidence="1" id="KW-0472">Membrane</keyword>
<reference evidence="3 4" key="1">
    <citation type="submission" date="2021-05" db="EMBL/GenBank/DDBJ databases">
        <title>A Polyphasic approach of four new species of the genus Ohtaekwangia: Ohtaekwangia histidinii sp. nov., Ohtaekwangia cretensis sp. nov., Ohtaekwangia indiensis sp. nov., Ohtaekwangia reichenbachii sp. nov. from diverse environment.</title>
        <authorList>
            <person name="Octaviana S."/>
        </authorList>
    </citation>
    <scope>NUCLEOTIDE SEQUENCE [LARGE SCALE GENOMIC DNA]</scope>
    <source>
        <strain evidence="3 4">PWU37</strain>
    </source>
</reference>
<dbReference type="GO" id="GO:0016747">
    <property type="term" value="F:acyltransferase activity, transferring groups other than amino-acyl groups"/>
    <property type="evidence" value="ECO:0007669"/>
    <property type="project" value="InterPro"/>
</dbReference>
<name>A0AAP2D5Z7_9BACT</name>
<dbReference type="Pfam" id="PF01757">
    <property type="entry name" value="Acyl_transf_3"/>
    <property type="match status" value="1"/>
</dbReference>
<evidence type="ECO:0000313" key="3">
    <source>
        <dbReference type="EMBL" id="MBT1685981.1"/>
    </source>
</evidence>
<feature type="domain" description="Acyltransferase 3" evidence="2">
    <location>
        <begin position="8"/>
        <end position="331"/>
    </location>
</feature>
<feature type="transmembrane region" description="Helical" evidence="1">
    <location>
        <begin position="12"/>
        <end position="38"/>
    </location>
</feature>
<gene>
    <name evidence="3" type="ORF">KK078_05410</name>
</gene>
<dbReference type="EMBL" id="JAHESC010000005">
    <property type="protein sequence ID" value="MBT1685981.1"/>
    <property type="molecule type" value="Genomic_DNA"/>
</dbReference>
<evidence type="ECO:0000256" key="1">
    <source>
        <dbReference type="SAM" id="Phobius"/>
    </source>
</evidence>
<feature type="transmembrane region" description="Helical" evidence="1">
    <location>
        <begin position="160"/>
        <end position="179"/>
    </location>
</feature>
<dbReference type="PANTHER" id="PTHR36927">
    <property type="entry name" value="BLR4337 PROTEIN"/>
    <property type="match status" value="1"/>
</dbReference>
<feature type="transmembrane region" description="Helical" evidence="1">
    <location>
        <begin position="58"/>
        <end position="76"/>
    </location>
</feature>
<dbReference type="Proteomes" id="UP001319180">
    <property type="component" value="Unassembled WGS sequence"/>
</dbReference>
<organism evidence="3 4">
    <name type="scientific">Dawidia soli</name>
    <dbReference type="NCBI Taxonomy" id="2782352"/>
    <lineage>
        <taxon>Bacteria</taxon>
        <taxon>Pseudomonadati</taxon>
        <taxon>Bacteroidota</taxon>
        <taxon>Cytophagia</taxon>
        <taxon>Cytophagales</taxon>
        <taxon>Chryseotaleaceae</taxon>
        <taxon>Dawidia</taxon>
    </lineage>
</organism>
<feature type="transmembrane region" description="Helical" evidence="1">
    <location>
        <begin position="130"/>
        <end position="148"/>
    </location>
</feature>
<proteinExistence type="predicted"/>
<keyword evidence="1" id="KW-1133">Transmembrane helix</keyword>
<dbReference type="InterPro" id="IPR050623">
    <property type="entry name" value="Glucan_succinyl_AcylTrfase"/>
</dbReference>
<feature type="transmembrane region" description="Helical" evidence="1">
    <location>
        <begin position="191"/>
        <end position="214"/>
    </location>
</feature>
<comment type="caution">
    <text evidence="3">The sequence shown here is derived from an EMBL/GenBank/DDBJ whole genome shotgun (WGS) entry which is preliminary data.</text>
</comment>
<dbReference type="PANTHER" id="PTHR36927:SF3">
    <property type="entry name" value="GLUCANS BIOSYNTHESIS PROTEIN C"/>
    <property type="match status" value="1"/>
</dbReference>
<feature type="transmembrane region" description="Helical" evidence="1">
    <location>
        <begin position="92"/>
        <end position="110"/>
    </location>
</feature>